<sequence>MRRFVYLLIAVCTPSAFAHVEHWQPKHVLIIHSYEPSYQWTTQFQQGIERITNQYPEPVKLSIEYLDTKRITSQTYLDAFKQYFAIKYDNYHFDAVLLTDDNAQRLVSRWSPNPFAGLPIIAGGVNDFSASLDHVTDKAKILYERDDIQGTLNFLDSLNQNWENLYLLTDSSHTASLIKTAFEQELETSRLADIPLTIVEGKSLENTAQWLTTLGKTDAVILSHYNTEVDKGHYYSYEQIAHTLAEKSAAPIFVFWEFYINHGVVGGVVNRPEDIGEQMAVELARSLSIDMSGLDIAHSGSRAVVEYEAFIKHNLDQELLPDDVILLNPPKSYVRDNIETIGYSLVSFFCLLAVIINQSRTINQKRELNLKSRKIVELQKKTMQVQKEMIHVLGEAIETRSGETGNHVKRVAKLSAHLGKLAGLTHREIEMLEVVSPMHDVGKISIPEAILDKPGKLTADEWEVMKTHTHAGYNLLSSSKGEMFKMAAIIAYQHHEKWDGTGYPNGLSDQQIHIFARITAIADVFDALLSVRCYKRAWTNEEVKAHFIHQAGKEFDPELTSLLIEHYSEFTAIRHCYPDAVKEQLSIAV</sequence>
<evidence type="ECO:0000256" key="1">
    <source>
        <dbReference type="SAM" id="SignalP"/>
    </source>
</evidence>
<dbReference type="PANTHER" id="PTHR45228">
    <property type="entry name" value="CYCLIC DI-GMP PHOSPHODIESTERASE TM_0186-RELATED"/>
    <property type="match status" value="1"/>
</dbReference>
<gene>
    <name evidence="3" type="ORF">NM06_01430</name>
</gene>
<dbReference type="SMART" id="SM00471">
    <property type="entry name" value="HDc"/>
    <property type="match status" value="1"/>
</dbReference>
<dbReference type="InterPro" id="IPR037522">
    <property type="entry name" value="HD_GYP_dom"/>
</dbReference>
<dbReference type="PANTHER" id="PTHR45228:SF9">
    <property type="entry name" value="3'3'-CGAMP-SPECIFIC PHOSPHODIESTERASE 2"/>
    <property type="match status" value="1"/>
</dbReference>
<evidence type="ECO:0000313" key="3">
    <source>
        <dbReference type="EMBL" id="KGY10546.1"/>
    </source>
</evidence>
<name>A0A0A5I3X9_PHOS4</name>
<dbReference type="Proteomes" id="UP000030451">
    <property type="component" value="Unassembled WGS sequence"/>
</dbReference>
<dbReference type="SUPFAM" id="SSF109604">
    <property type="entry name" value="HD-domain/PDEase-like"/>
    <property type="match status" value="1"/>
</dbReference>
<dbReference type="Pfam" id="PF13487">
    <property type="entry name" value="HD_5"/>
    <property type="match status" value="1"/>
</dbReference>
<dbReference type="AlphaFoldDB" id="A0A0A5I3X9"/>
<evidence type="ECO:0000313" key="4">
    <source>
        <dbReference type="Proteomes" id="UP000030451"/>
    </source>
</evidence>
<proteinExistence type="predicted"/>
<dbReference type="GO" id="GO:0008081">
    <property type="term" value="F:phosphoric diester hydrolase activity"/>
    <property type="evidence" value="ECO:0007669"/>
    <property type="project" value="UniProtKB-ARBA"/>
</dbReference>
<evidence type="ECO:0000259" key="2">
    <source>
        <dbReference type="PROSITE" id="PS51832"/>
    </source>
</evidence>
<comment type="caution">
    <text evidence="3">The sequence shown here is derived from an EMBL/GenBank/DDBJ whole genome shotgun (WGS) entry which is preliminary data.</text>
</comment>
<dbReference type="OrthoDB" id="6210373at2"/>
<organism evidence="3 4">
    <name type="scientific">Photobacterium sp. (strain ATCC 43367)</name>
    <dbReference type="NCBI Taxonomy" id="379097"/>
    <lineage>
        <taxon>Bacteria</taxon>
        <taxon>Pseudomonadati</taxon>
        <taxon>Pseudomonadota</taxon>
        <taxon>Gammaproteobacteria</taxon>
        <taxon>Vibrionales</taxon>
        <taxon>Vibrionaceae</taxon>
        <taxon>Vibrio</taxon>
        <taxon>Vibrio oreintalis group</taxon>
    </lineage>
</organism>
<dbReference type="Gene3D" id="3.40.50.2300">
    <property type="match status" value="1"/>
</dbReference>
<dbReference type="CDD" id="cd00077">
    <property type="entry name" value="HDc"/>
    <property type="match status" value="1"/>
</dbReference>
<reference evidence="3 4" key="1">
    <citation type="submission" date="2014-10" db="EMBL/GenBank/DDBJ databases">
        <title>Genome sequencing of Vibrio sinaloensis T08.</title>
        <authorList>
            <person name="Chan K.-G."/>
            <person name="Mohamad N.I."/>
        </authorList>
    </citation>
    <scope>NUCLEOTIDE SEQUENCE [LARGE SCALE GENOMIC DNA]</scope>
    <source>
        <strain evidence="3 4">T08</strain>
    </source>
</reference>
<dbReference type="EMBL" id="JRWP01000003">
    <property type="protein sequence ID" value="KGY10546.1"/>
    <property type="molecule type" value="Genomic_DNA"/>
</dbReference>
<dbReference type="Gene3D" id="1.10.3210.10">
    <property type="entry name" value="Hypothetical protein af1432"/>
    <property type="match status" value="1"/>
</dbReference>
<dbReference type="InterPro" id="IPR003607">
    <property type="entry name" value="HD/PDEase_dom"/>
</dbReference>
<protein>
    <submittedName>
        <fullName evidence="3">Phosphodiesterase</fullName>
    </submittedName>
</protein>
<feature type="domain" description="HD-GYP" evidence="2">
    <location>
        <begin position="382"/>
        <end position="579"/>
    </location>
</feature>
<feature type="signal peptide" evidence="1">
    <location>
        <begin position="1"/>
        <end position="18"/>
    </location>
</feature>
<dbReference type="PROSITE" id="PS51832">
    <property type="entry name" value="HD_GYP"/>
    <property type="match status" value="1"/>
</dbReference>
<dbReference type="InterPro" id="IPR052020">
    <property type="entry name" value="Cyclic_di-GMP/3'3'-cGAMP_PDE"/>
</dbReference>
<feature type="chain" id="PRO_5002011382" evidence="1">
    <location>
        <begin position="19"/>
        <end position="589"/>
    </location>
</feature>
<keyword evidence="1" id="KW-0732">Signal</keyword>
<accession>A0A0A5I3X9</accession>